<evidence type="ECO:0000256" key="4">
    <source>
        <dbReference type="ARBA" id="ARBA00023008"/>
    </source>
</evidence>
<sequence length="164" mass="18099">MKTIKLIAACALFTGATASFSHESMPHAAKPAAIKEQKEWGIAGDAKAVTRTITLRMGDDMRFAPSHIQVREGETVRLRAQNKGKVMHEIVIGTKTELDQHAEMMVKHPGMEHDEPYMAHVKPGQRGDIVWHFNRAGTFDFACLIAGHYQAGMTGTITVLPRAH</sequence>
<dbReference type="PANTHER" id="PTHR38439">
    <property type="entry name" value="AURACYANIN-B"/>
    <property type="match status" value="1"/>
</dbReference>
<keyword evidence="8" id="KW-1185">Reference proteome</keyword>
<comment type="subcellular location">
    <subcellularLocation>
        <location evidence="1">Periplasm</location>
    </subcellularLocation>
</comment>
<evidence type="ECO:0000313" key="8">
    <source>
        <dbReference type="Proteomes" id="UP000032566"/>
    </source>
</evidence>
<keyword evidence="3" id="KW-0574">Periplasm</keyword>
<accession>A0A0D7K4H5</accession>
<feature type="domain" description="Blue (type 1) copper" evidence="6">
    <location>
        <begin position="58"/>
        <end position="159"/>
    </location>
</feature>
<dbReference type="PROSITE" id="PS00079">
    <property type="entry name" value="MULTICOPPER_OXIDASE1"/>
    <property type="match status" value="1"/>
</dbReference>
<feature type="chain" id="PRO_5002320687" description="Blue (type 1) copper domain-containing protein" evidence="5">
    <location>
        <begin position="22"/>
        <end position="164"/>
    </location>
</feature>
<dbReference type="PATRIC" id="fig|80878.5.peg.3467"/>
<dbReference type="Proteomes" id="UP000032566">
    <property type="component" value="Unassembled WGS sequence"/>
</dbReference>
<evidence type="ECO:0000313" key="7">
    <source>
        <dbReference type="EMBL" id="KJA09190.1"/>
    </source>
</evidence>
<evidence type="ECO:0000256" key="5">
    <source>
        <dbReference type="SAM" id="SignalP"/>
    </source>
</evidence>
<dbReference type="Pfam" id="PF00127">
    <property type="entry name" value="Copper-bind"/>
    <property type="match status" value="1"/>
</dbReference>
<dbReference type="PANTHER" id="PTHR38439:SF3">
    <property type="entry name" value="COPPER-RESISTANT CUPROPROTEIN COPI"/>
    <property type="match status" value="1"/>
</dbReference>
<evidence type="ECO:0000259" key="6">
    <source>
        <dbReference type="Pfam" id="PF00127"/>
    </source>
</evidence>
<dbReference type="CDD" id="cd04211">
    <property type="entry name" value="Cupredoxin_like_2"/>
    <property type="match status" value="1"/>
</dbReference>
<dbReference type="RefSeq" id="WP_044401764.1">
    <property type="nucleotide sequence ID" value="NZ_JXYQ01000069.1"/>
</dbReference>
<keyword evidence="5" id="KW-0732">Signal</keyword>
<protein>
    <recommendedName>
        <fullName evidence="6">Blue (type 1) copper domain-containing protein</fullName>
    </recommendedName>
</protein>
<evidence type="ECO:0000256" key="1">
    <source>
        <dbReference type="ARBA" id="ARBA00004418"/>
    </source>
</evidence>
<dbReference type="GO" id="GO:0005507">
    <property type="term" value="F:copper ion binding"/>
    <property type="evidence" value="ECO:0007669"/>
    <property type="project" value="InterPro"/>
</dbReference>
<dbReference type="EMBL" id="JXYQ01000069">
    <property type="protein sequence ID" value="KJA09190.1"/>
    <property type="molecule type" value="Genomic_DNA"/>
</dbReference>
<keyword evidence="2" id="KW-0479">Metal-binding</keyword>
<dbReference type="STRING" id="80878.RP29_17675"/>
<dbReference type="GO" id="GO:0042597">
    <property type="term" value="C:periplasmic space"/>
    <property type="evidence" value="ECO:0007669"/>
    <property type="project" value="UniProtKB-SubCell"/>
</dbReference>
<dbReference type="Gene3D" id="2.60.40.420">
    <property type="entry name" value="Cupredoxins - blue copper proteins"/>
    <property type="match status" value="1"/>
</dbReference>
<reference evidence="7 8" key="1">
    <citation type="submission" date="2014-12" db="EMBL/GenBank/DDBJ databases">
        <title>Isolation of bacteria from lake water.</title>
        <authorList>
            <person name="Sheng K.-Y."/>
            <person name="Chin P.-S."/>
            <person name="Chan K.-G."/>
            <person name="Tan G.S."/>
        </authorList>
    </citation>
    <scope>NUCLEOTIDE SEQUENCE [LARGE SCALE GENOMIC DNA]</scope>
    <source>
        <strain evidence="7 8">KY4</strain>
    </source>
</reference>
<evidence type="ECO:0000256" key="3">
    <source>
        <dbReference type="ARBA" id="ARBA00022764"/>
    </source>
</evidence>
<keyword evidence="4" id="KW-0186">Copper</keyword>
<dbReference type="SUPFAM" id="SSF49503">
    <property type="entry name" value="Cupredoxins"/>
    <property type="match status" value="1"/>
</dbReference>
<name>A0A0D7K4H5_9BURK</name>
<gene>
    <name evidence="7" type="ORF">RP29_17675</name>
</gene>
<dbReference type="InterPro" id="IPR033138">
    <property type="entry name" value="Cu_oxidase_CS"/>
</dbReference>
<feature type="signal peptide" evidence="5">
    <location>
        <begin position="1"/>
        <end position="21"/>
    </location>
</feature>
<evidence type="ECO:0000256" key="2">
    <source>
        <dbReference type="ARBA" id="ARBA00022723"/>
    </source>
</evidence>
<dbReference type="InterPro" id="IPR000923">
    <property type="entry name" value="BlueCu_1"/>
</dbReference>
<dbReference type="GO" id="GO:0009055">
    <property type="term" value="F:electron transfer activity"/>
    <property type="evidence" value="ECO:0007669"/>
    <property type="project" value="InterPro"/>
</dbReference>
<organism evidence="7 8">
    <name type="scientific">Acidovorax temperans</name>
    <dbReference type="NCBI Taxonomy" id="80878"/>
    <lineage>
        <taxon>Bacteria</taxon>
        <taxon>Pseudomonadati</taxon>
        <taxon>Pseudomonadota</taxon>
        <taxon>Betaproteobacteria</taxon>
        <taxon>Burkholderiales</taxon>
        <taxon>Comamonadaceae</taxon>
        <taxon>Acidovorax</taxon>
    </lineage>
</organism>
<dbReference type="InterPro" id="IPR008972">
    <property type="entry name" value="Cupredoxin"/>
</dbReference>
<proteinExistence type="predicted"/>
<dbReference type="OrthoDB" id="9816061at2"/>
<dbReference type="InterPro" id="IPR050845">
    <property type="entry name" value="Cu-binding_ET"/>
</dbReference>
<comment type="caution">
    <text evidence="7">The sequence shown here is derived from an EMBL/GenBank/DDBJ whole genome shotgun (WGS) entry which is preliminary data.</text>
</comment>
<dbReference type="AlphaFoldDB" id="A0A0D7K4H5"/>